<dbReference type="EMBL" id="CP009526">
    <property type="protein sequence ID" value="AKB52593.1"/>
    <property type="molecule type" value="Genomic_DNA"/>
</dbReference>
<reference evidence="1 2" key="1">
    <citation type="submission" date="2014-07" db="EMBL/GenBank/DDBJ databases">
        <title>Methanogenic archaea and the global carbon cycle.</title>
        <authorList>
            <person name="Henriksen J.R."/>
            <person name="Luke J."/>
            <person name="Reinhart S."/>
            <person name="Benedict M.N."/>
            <person name="Youngblut N.D."/>
            <person name="Metcalf M.E."/>
            <person name="Whitaker R.J."/>
            <person name="Metcalf W.W."/>
        </authorList>
    </citation>
    <scope>NUCLEOTIDE SEQUENCE [LARGE SCALE GENOMIC DNA]</scope>
    <source>
        <strain evidence="1 2">Wiesmoor</strain>
    </source>
</reference>
<sequence>MISVVKLEYVPEWKNDAERNHMCDTWEEMVGVKTKIDILSRLMESENYSAYGISATVPVNIGGGEVPAFDPLKSDGKLEVNTEKCTMIVTPYSPSQKIKPYIIECGGITCSSENKQYPDQVFRYENGALILAAGENSRIKQPPVFDIEKTEGNNYTFTLGAVQILGKPDSISSNAITPLRLTGWGVQPMHNSSDYIDINISAFNLTIATKYPDAWTAYLNETAQEKGLENGTDYTVRCMPESGHVRFSFLGNGSKELEWLYISKARIGAELGAGNNFNANYSTRLD</sequence>
<dbReference type="PATRIC" id="fig|1434109.4.peg.4337"/>
<gene>
    <name evidence="1" type="ORF">MSBRW_3340</name>
</gene>
<name>A0A0E3QQN0_METBA</name>
<accession>A0A0E3QQN0</accession>
<dbReference type="AlphaFoldDB" id="A0A0E3QQN0"/>
<proteinExistence type="predicted"/>
<dbReference type="HOGENOM" id="CLU_068609_0_0_2"/>
<dbReference type="Proteomes" id="UP000033038">
    <property type="component" value="Chromosome"/>
</dbReference>
<evidence type="ECO:0000313" key="1">
    <source>
        <dbReference type="EMBL" id="AKB52593.1"/>
    </source>
</evidence>
<evidence type="ECO:0000313" key="2">
    <source>
        <dbReference type="Proteomes" id="UP000033038"/>
    </source>
</evidence>
<organism evidence="1 2">
    <name type="scientific">Methanosarcina barkeri str. Wiesmoor</name>
    <dbReference type="NCBI Taxonomy" id="1434109"/>
    <lineage>
        <taxon>Archaea</taxon>
        <taxon>Methanobacteriati</taxon>
        <taxon>Methanobacteriota</taxon>
        <taxon>Stenosarchaea group</taxon>
        <taxon>Methanomicrobia</taxon>
        <taxon>Methanosarcinales</taxon>
        <taxon>Methanosarcinaceae</taxon>
        <taxon>Methanosarcina</taxon>
    </lineage>
</organism>
<protein>
    <submittedName>
        <fullName evidence="1">Uncharacterized protein</fullName>
    </submittedName>
</protein>
<dbReference type="KEGG" id="mbw:MSBRW_3340"/>